<dbReference type="SUPFAM" id="SSF48452">
    <property type="entry name" value="TPR-like"/>
    <property type="match status" value="1"/>
</dbReference>
<evidence type="ECO:0000256" key="8">
    <source>
        <dbReference type="ARBA" id="ARBA00042485"/>
    </source>
</evidence>
<dbReference type="InterPro" id="IPR000744">
    <property type="entry name" value="NSF_attach"/>
</dbReference>
<evidence type="ECO:0000256" key="7">
    <source>
        <dbReference type="ARBA" id="ARBA00040047"/>
    </source>
</evidence>
<protein>
    <recommendedName>
        <fullName evidence="7">Gamma-soluble NSF attachment protein</fullName>
    </recommendedName>
    <alternativeName>
        <fullName evidence="8">N-ethylmaleimide-sensitive factor attachment protein gamma</fullName>
    </alternativeName>
</protein>
<feature type="region of interest" description="Disordered" evidence="9">
    <location>
        <begin position="290"/>
        <end position="321"/>
    </location>
</feature>
<keyword evidence="6" id="KW-0472">Membrane</keyword>
<dbReference type="Gene3D" id="1.25.40.10">
    <property type="entry name" value="Tetratricopeptide repeat domain"/>
    <property type="match status" value="1"/>
</dbReference>
<keyword evidence="3" id="KW-0813">Transport</keyword>
<dbReference type="AlphaFoldDB" id="A0A183TJR6"/>
<organism evidence="10">
    <name type="scientific">Schistocephalus solidus</name>
    <name type="common">Tapeworm</name>
    <dbReference type="NCBI Taxonomy" id="70667"/>
    <lineage>
        <taxon>Eukaryota</taxon>
        <taxon>Metazoa</taxon>
        <taxon>Spiralia</taxon>
        <taxon>Lophotrochozoa</taxon>
        <taxon>Platyhelminthes</taxon>
        <taxon>Cestoda</taxon>
        <taxon>Eucestoda</taxon>
        <taxon>Diphyllobothriidea</taxon>
        <taxon>Diphyllobothriidae</taxon>
        <taxon>Schistocephalus</taxon>
    </lineage>
</organism>
<sequence length="321" mass="35528">LMSVKLAEAEQLIKKAEKRYGSCMLIVSLKTSFLKWKPDLDSAIEYYGKAAIIYQNLKMRKESAEIYCHIAKLNAENGSFFHCAKAYDTASLLYREIPDFPKMIECVETAGKTLRQNGVPDSATGIYNKAARALESELPEKSAGFYENAADTAEIPYAHQSLTVFFSISVTGCQLEGKALEAADLAGQAARIWTRLHRFTEAERLLRYEMKLCECAAESDAETAFRVCGKAVLALIVIKLFQGDSIAASKVYDEAVQCVFFFPSVFQDHPPTFPLLIYAKLVRSIKFPSADSFGESKAPDPSTEKGPENDGGDEAEDQDIC</sequence>
<dbReference type="WBParaSite" id="SSLN_0001735101-mRNA-1">
    <property type="protein sequence ID" value="SSLN_0001735101-mRNA-1"/>
    <property type="gene ID" value="SSLN_0001735101"/>
</dbReference>
<dbReference type="Pfam" id="PF14938">
    <property type="entry name" value="SNAP"/>
    <property type="match status" value="1"/>
</dbReference>
<proteinExistence type="inferred from homology"/>
<evidence type="ECO:0000256" key="9">
    <source>
        <dbReference type="SAM" id="MobiDB-lite"/>
    </source>
</evidence>
<dbReference type="InterPro" id="IPR011990">
    <property type="entry name" value="TPR-like_helical_dom_sf"/>
</dbReference>
<comment type="similarity">
    <text evidence="2">Belongs to the SNAP family.</text>
</comment>
<accession>A0A183TJR6</accession>
<dbReference type="GO" id="GO:0005774">
    <property type="term" value="C:vacuolar membrane"/>
    <property type="evidence" value="ECO:0007669"/>
    <property type="project" value="TreeGrafter"/>
</dbReference>
<evidence type="ECO:0000313" key="10">
    <source>
        <dbReference type="WBParaSite" id="SSLN_0001735101-mRNA-1"/>
    </source>
</evidence>
<dbReference type="GO" id="GO:0031201">
    <property type="term" value="C:SNARE complex"/>
    <property type="evidence" value="ECO:0007669"/>
    <property type="project" value="TreeGrafter"/>
</dbReference>
<dbReference type="GO" id="GO:0019905">
    <property type="term" value="F:syntaxin binding"/>
    <property type="evidence" value="ECO:0007669"/>
    <property type="project" value="TreeGrafter"/>
</dbReference>
<dbReference type="GO" id="GO:0016192">
    <property type="term" value="P:vesicle-mediated transport"/>
    <property type="evidence" value="ECO:0007669"/>
    <property type="project" value="UniProtKB-KW"/>
</dbReference>
<evidence type="ECO:0000256" key="1">
    <source>
        <dbReference type="ARBA" id="ARBA00004170"/>
    </source>
</evidence>
<evidence type="ECO:0000256" key="5">
    <source>
        <dbReference type="ARBA" id="ARBA00022927"/>
    </source>
</evidence>
<dbReference type="PANTHER" id="PTHR13768:SF2">
    <property type="entry name" value="GAMMA-SOLUBLE NSF ATTACHMENT PROTEIN"/>
    <property type="match status" value="1"/>
</dbReference>
<comment type="subcellular location">
    <subcellularLocation>
        <location evidence="1">Membrane</location>
        <topology evidence="1">Peripheral membrane protein</topology>
    </subcellularLocation>
</comment>
<evidence type="ECO:0000256" key="3">
    <source>
        <dbReference type="ARBA" id="ARBA00022448"/>
    </source>
</evidence>
<keyword evidence="5" id="KW-0653">Protein transport</keyword>
<evidence type="ECO:0000256" key="6">
    <source>
        <dbReference type="ARBA" id="ARBA00023136"/>
    </source>
</evidence>
<dbReference type="GO" id="GO:0006886">
    <property type="term" value="P:intracellular protein transport"/>
    <property type="evidence" value="ECO:0007669"/>
    <property type="project" value="InterPro"/>
</dbReference>
<evidence type="ECO:0000256" key="4">
    <source>
        <dbReference type="ARBA" id="ARBA00022892"/>
    </source>
</evidence>
<reference evidence="10" key="1">
    <citation type="submission" date="2016-06" db="UniProtKB">
        <authorList>
            <consortium name="WormBaseParasite"/>
        </authorList>
    </citation>
    <scope>IDENTIFICATION</scope>
</reference>
<keyword evidence="4" id="KW-0931">ER-Golgi transport</keyword>
<feature type="compositionally biased region" description="Acidic residues" evidence="9">
    <location>
        <begin position="310"/>
        <end position="321"/>
    </location>
</feature>
<name>A0A183TJR6_SCHSO</name>
<dbReference type="GO" id="GO:0005483">
    <property type="term" value="F:soluble NSF attachment protein activity"/>
    <property type="evidence" value="ECO:0007669"/>
    <property type="project" value="TreeGrafter"/>
</dbReference>
<evidence type="ECO:0000256" key="2">
    <source>
        <dbReference type="ARBA" id="ARBA00010050"/>
    </source>
</evidence>
<dbReference type="PANTHER" id="PTHR13768">
    <property type="entry name" value="SOLUBLE NSF ATTACHMENT PROTEIN SNAP"/>
    <property type="match status" value="1"/>
</dbReference>